<proteinExistence type="inferred from homology"/>
<dbReference type="AlphaFoldDB" id="A0A840NJ58"/>
<comment type="caution">
    <text evidence="5">The sequence shown here is derived from an EMBL/GenBank/DDBJ whole genome shotgun (WGS) entry which is preliminary data.</text>
</comment>
<dbReference type="Pfam" id="PF14361">
    <property type="entry name" value="RsbRD_N"/>
    <property type="match status" value="1"/>
</dbReference>
<evidence type="ECO:0000259" key="4">
    <source>
        <dbReference type="Pfam" id="PF17853"/>
    </source>
</evidence>
<dbReference type="RefSeq" id="WP_184479886.1">
    <property type="nucleotide sequence ID" value="NZ_JACHIV010000001.1"/>
</dbReference>
<name>A0A840NJ58_9PSEU</name>
<dbReference type="InterPro" id="IPR041522">
    <property type="entry name" value="CdaR_GGDEF"/>
</dbReference>
<evidence type="ECO:0000313" key="5">
    <source>
        <dbReference type="EMBL" id="MBB5070338.1"/>
    </source>
</evidence>
<organism evidence="5 6">
    <name type="scientific">Saccharopolyspora gloriosae</name>
    <dbReference type="NCBI Taxonomy" id="455344"/>
    <lineage>
        <taxon>Bacteria</taxon>
        <taxon>Bacillati</taxon>
        <taxon>Actinomycetota</taxon>
        <taxon>Actinomycetes</taxon>
        <taxon>Pseudonocardiales</taxon>
        <taxon>Pseudonocardiaceae</taxon>
        <taxon>Saccharopolyspora</taxon>
    </lineage>
</organism>
<dbReference type="Gene3D" id="1.10.10.2840">
    <property type="entry name" value="PucR C-terminal helix-turn-helix domain"/>
    <property type="match status" value="1"/>
</dbReference>
<keyword evidence="6" id="KW-1185">Reference proteome</keyword>
<dbReference type="PANTHER" id="PTHR33744">
    <property type="entry name" value="CARBOHYDRATE DIACID REGULATOR"/>
    <property type="match status" value="1"/>
</dbReference>
<dbReference type="InterPro" id="IPR025751">
    <property type="entry name" value="RsbRD_N_dom"/>
</dbReference>
<gene>
    <name evidence="5" type="ORF">BJ969_003426</name>
</gene>
<dbReference type="PANTHER" id="PTHR33744:SF1">
    <property type="entry name" value="DNA-BINDING TRANSCRIPTIONAL ACTIVATOR ADER"/>
    <property type="match status" value="1"/>
</dbReference>
<reference evidence="5 6" key="1">
    <citation type="submission" date="2020-08" db="EMBL/GenBank/DDBJ databases">
        <title>Sequencing the genomes of 1000 actinobacteria strains.</title>
        <authorList>
            <person name="Klenk H.-P."/>
        </authorList>
    </citation>
    <scope>NUCLEOTIDE SEQUENCE [LARGE SCALE GENOMIC DNA]</scope>
    <source>
        <strain evidence="5 6">DSM 45582</strain>
    </source>
</reference>
<evidence type="ECO:0000259" key="3">
    <source>
        <dbReference type="Pfam" id="PF14361"/>
    </source>
</evidence>
<evidence type="ECO:0008006" key="7">
    <source>
        <dbReference type="Google" id="ProtNLM"/>
    </source>
</evidence>
<feature type="domain" description="PucR C-terminal helix-turn-helix" evidence="2">
    <location>
        <begin position="340"/>
        <end position="397"/>
    </location>
</feature>
<evidence type="ECO:0000313" key="6">
    <source>
        <dbReference type="Proteomes" id="UP000580474"/>
    </source>
</evidence>
<dbReference type="EMBL" id="JACHIV010000001">
    <property type="protein sequence ID" value="MBB5070338.1"/>
    <property type="molecule type" value="Genomic_DNA"/>
</dbReference>
<dbReference type="InterPro" id="IPR025736">
    <property type="entry name" value="PucR_C-HTH_dom"/>
</dbReference>
<accession>A0A840NJ58</accession>
<dbReference type="InterPro" id="IPR051448">
    <property type="entry name" value="CdaR-like_regulators"/>
</dbReference>
<protein>
    <recommendedName>
        <fullName evidence="7">PucR-like helix-turn-helix protein</fullName>
    </recommendedName>
</protein>
<evidence type="ECO:0000256" key="1">
    <source>
        <dbReference type="ARBA" id="ARBA00006754"/>
    </source>
</evidence>
<dbReference type="Proteomes" id="UP000580474">
    <property type="component" value="Unassembled WGS sequence"/>
</dbReference>
<dbReference type="InterPro" id="IPR042070">
    <property type="entry name" value="PucR_C-HTH_sf"/>
</dbReference>
<feature type="domain" description="RsbT co-antagonist protein RsbRD N-terminal" evidence="3">
    <location>
        <begin position="32"/>
        <end position="166"/>
    </location>
</feature>
<feature type="domain" description="CdaR GGDEF-like" evidence="4">
    <location>
        <begin position="185"/>
        <end position="290"/>
    </location>
</feature>
<sequence length="412" mass="44560">MADGTSTDSSTVDGVEQRMLAGLAHTSLTRLPGLADALVEQTWGDVYTPDGPVGKDDLWRSCRDNIHSILTTLAGSGPSQQDLLRAARATGSRRAQQHCPLDWVLHAWRLGGQVLWTDLASRSGAQSPEELRRLVGAAGELWGVTERFSTEMALSYHTSEQEMLGGVELRHTMILDALLDGRAAEVRAEAEHLLDLGRGRGFVVAVAETSGEHQVSPRGLTQALQRRGLRSAWRLRTGCQVGIIGVDDGRAGEVAAALREHAVARIGVSQELTALMEVGAGYRMAMLAMATLPAHRPGAVALDDCLPDALALSSPQLADRMVAVTFGPVLALPAAEREELLRTTSVWIRSLGSTLRAAKSLYCHRNTVLNRLRRLESLTHLDLSDVTVWPQVLLALSILRREGRLPPELDSA</sequence>
<comment type="similarity">
    <text evidence="1">Belongs to the CdaR family.</text>
</comment>
<dbReference type="Pfam" id="PF13556">
    <property type="entry name" value="HTH_30"/>
    <property type="match status" value="1"/>
</dbReference>
<dbReference type="Pfam" id="PF17853">
    <property type="entry name" value="GGDEF_2"/>
    <property type="match status" value="1"/>
</dbReference>
<evidence type="ECO:0000259" key="2">
    <source>
        <dbReference type="Pfam" id="PF13556"/>
    </source>
</evidence>